<dbReference type="Proteomes" id="UP001268256">
    <property type="component" value="Unassembled WGS sequence"/>
</dbReference>
<proteinExistence type="predicted"/>
<evidence type="ECO:0000259" key="1">
    <source>
        <dbReference type="Pfam" id="PF14062"/>
    </source>
</evidence>
<dbReference type="InterPro" id="IPR025349">
    <property type="entry name" value="DUF4253"/>
</dbReference>
<dbReference type="RefSeq" id="WP_322878784.1">
    <property type="nucleotide sequence ID" value="NZ_JAVMIP010000013.1"/>
</dbReference>
<keyword evidence="3" id="KW-1185">Reference proteome</keyword>
<dbReference type="Pfam" id="PF14062">
    <property type="entry name" value="DUF4253"/>
    <property type="match status" value="1"/>
</dbReference>
<dbReference type="EMBL" id="JAVMIP010000013">
    <property type="protein sequence ID" value="MDS3861543.1"/>
    <property type="molecule type" value="Genomic_DNA"/>
</dbReference>
<sequence length="136" mass="15295">MPTAHRPAKFAPLYQQQTEAPNFDLETDDIVAKLQAWDQQYGVEIQDVENDALTVMFQTLPEELEGLAADIYQFCPDVIDQHFGCFDSFVEDLAPADISPELAELIAGVDFADDEFGMVLLIKSLRINKGVGLWWD</sequence>
<name>A0AAE4FSK0_9CYAN</name>
<evidence type="ECO:0000313" key="3">
    <source>
        <dbReference type="Proteomes" id="UP001268256"/>
    </source>
</evidence>
<evidence type="ECO:0000313" key="2">
    <source>
        <dbReference type="EMBL" id="MDS3861543.1"/>
    </source>
</evidence>
<dbReference type="AlphaFoldDB" id="A0AAE4FSK0"/>
<protein>
    <submittedName>
        <fullName evidence="2">DUF4253 domain-containing protein</fullName>
    </submittedName>
</protein>
<organism evidence="2 3">
    <name type="scientific">Pseudocalidococcus azoricus BACA0444</name>
    <dbReference type="NCBI Taxonomy" id="2918990"/>
    <lineage>
        <taxon>Bacteria</taxon>
        <taxon>Bacillati</taxon>
        <taxon>Cyanobacteriota</taxon>
        <taxon>Cyanophyceae</taxon>
        <taxon>Acaryochloridales</taxon>
        <taxon>Thermosynechococcaceae</taxon>
        <taxon>Pseudocalidococcus</taxon>
        <taxon>Pseudocalidococcus azoricus</taxon>
    </lineage>
</organism>
<gene>
    <name evidence="2" type="ORF">RIF25_12070</name>
</gene>
<comment type="caution">
    <text evidence="2">The sequence shown here is derived from an EMBL/GenBank/DDBJ whole genome shotgun (WGS) entry which is preliminary data.</text>
</comment>
<accession>A0AAE4FSK0</accession>
<feature type="domain" description="DUF4253" evidence="1">
    <location>
        <begin position="16"/>
        <end position="136"/>
    </location>
</feature>
<reference evidence="3" key="1">
    <citation type="submission" date="2023-07" db="EMBL/GenBank/DDBJ databases">
        <authorList>
            <person name="Luz R."/>
            <person name="Cordeiro R."/>
            <person name="Fonseca A."/>
            <person name="Goncalves V."/>
        </authorList>
    </citation>
    <scope>NUCLEOTIDE SEQUENCE [LARGE SCALE GENOMIC DNA]</scope>
    <source>
        <strain evidence="3">BACA0444</strain>
    </source>
</reference>